<dbReference type="EMBL" id="FNAS01000002">
    <property type="protein sequence ID" value="SDE01303.1"/>
    <property type="molecule type" value="Genomic_DNA"/>
</dbReference>
<reference evidence="3 4" key="1">
    <citation type="submission" date="2016-10" db="EMBL/GenBank/DDBJ databases">
        <authorList>
            <person name="de Groot N.N."/>
        </authorList>
    </citation>
    <scope>NUCLEOTIDE SEQUENCE [LARGE SCALE GENOMIC DNA]</scope>
    <source>
        <strain evidence="3 4">DSM 24015</strain>
    </source>
</reference>
<dbReference type="STRING" id="1071918.SAMN05421544_10256"/>
<keyword evidence="1" id="KW-0472">Membrane</keyword>
<sequence>MKKKIKKAVIITLAVSIICNIFLLWKLKRMTEISTGQERIFTQVADSLDMYRKKYNNYYK</sequence>
<evidence type="ECO:0000313" key="4">
    <source>
        <dbReference type="Proteomes" id="UP000198517"/>
    </source>
</evidence>
<protein>
    <submittedName>
        <fullName evidence="3">Uncharacterized protein</fullName>
    </submittedName>
</protein>
<feature type="transmembrane region" description="Helical" evidence="1">
    <location>
        <begin position="7"/>
        <end position="25"/>
    </location>
</feature>
<organism evidence="3 4">
    <name type="scientific">Riemerella columbipharyngis</name>
    <dbReference type="NCBI Taxonomy" id="1071918"/>
    <lineage>
        <taxon>Bacteria</taxon>
        <taxon>Pseudomonadati</taxon>
        <taxon>Bacteroidota</taxon>
        <taxon>Flavobacteriia</taxon>
        <taxon>Flavobacteriales</taxon>
        <taxon>Weeksellaceae</taxon>
        <taxon>Riemerella</taxon>
    </lineage>
</organism>
<dbReference type="Proteomes" id="UP000198517">
    <property type="component" value="Unassembled WGS sequence"/>
</dbReference>
<evidence type="ECO:0000256" key="1">
    <source>
        <dbReference type="SAM" id="Phobius"/>
    </source>
</evidence>
<proteinExistence type="predicted"/>
<keyword evidence="4" id="KW-1185">Reference proteome</keyword>
<name>A0A1G6ZG14_9FLAO</name>
<dbReference type="RefSeq" id="WP_092735797.1">
    <property type="nucleotide sequence ID" value="NZ_FNAS01000002.1"/>
</dbReference>
<gene>
    <name evidence="2" type="ORF">SAMN05421544_10256</name>
    <name evidence="3" type="ORF">SAMN05421544_10266</name>
</gene>
<keyword evidence="1" id="KW-1133">Transmembrane helix</keyword>
<evidence type="ECO:0000313" key="3">
    <source>
        <dbReference type="EMBL" id="SDE01303.1"/>
    </source>
</evidence>
<keyword evidence="1" id="KW-0812">Transmembrane</keyword>
<dbReference type="EMBL" id="FNAS01000002">
    <property type="protein sequence ID" value="SDE01012.1"/>
    <property type="molecule type" value="Genomic_DNA"/>
</dbReference>
<evidence type="ECO:0000313" key="2">
    <source>
        <dbReference type="EMBL" id="SDE01012.1"/>
    </source>
</evidence>
<dbReference type="AlphaFoldDB" id="A0A1G6ZG14"/>
<accession>A0A1G6ZG14</accession>